<keyword evidence="3" id="KW-0663">Pyridoxal phosphate</keyword>
<accession>A0ABN9TGR1</accession>
<reference evidence="4" key="1">
    <citation type="submission" date="2023-10" db="EMBL/GenBank/DDBJ databases">
        <authorList>
            <person name="Chen Y."/>
            <person name="Shah S."/>
            <person name="Dougan E. K."/>
            <person name="Thang M."/>
            <person name="Chan C."/>
        </authorList>
    </citation>
    <scope>NUCLEOTIDE SEQUENCE [LARGE SCALE GENOMIC DNA]</scope>
</reference>
<evidence type="ECO:0008006" key="6">
    <source>
        <dbReference type="Google" id="ProtNLM"/>
    </source>
</evidence>
<dbReference type="InterPro" id="IPR005786">
    <property type="entry name" value="B_amino_transII"/>
</dbReference>
<dbReference type="Proteomes" id="UP001189429">
    <property type="component" value="Unassembled WGS sequence"/>
</dbReference>
<dbReference type="EMBL" id="CAUYUJ010014713">
    <property type="protein sequence ID" value="CAK0845057.1"/>
    <property type="molecule type" value="Genomic_DNA"/>
</dbReference>
<keyword evidence="5" id="KW-1185">Reference proteome</keyword>
<dbReference type="PANTHER" id="PTHR42825:SF2">
    <property type="entry name" value="BRANCHED-CHAIN-AMINO-ACID AMINOTRANSFERASE 3, CHLOROPLASTIC-RELATED"/>
    <property type="match status" value="1"/>
</dbReference>
<proteinExistence type="inferred from homology"/>
<dbReference type="InterPro" id="IPR036038">
    <property type="entry name" value="Aminotransferase-like"/>
</dbReference>
<name>A0ABN9TGR1_9DINO</name>
<evidence type="ECO:0000256" key="1">
    <source>
        <dbReference type="ARBA" id="ARBA00001933"/>
    </source>
</evidence>
<dbReference type="InterPro" id="IPR043131">
    <property type="entry name" value="BCAT-like_N"/>
</dbReference>
<gene>
    <name evidence="4" type="ORF">PCOR1329_LOCUS38966</name>
</gene>
<comment type="caution">
    <text evidence="4">The sequence shown here is derived from an EMBL/GenBank/DDBJ whole genome shotgun (WGS) entry which is preliminary data.</text>
</comment>
<comment type="cofactor">
    <cofactor evidence="1">
        <name>pyridoxal 5'-phosphate</name>
        <dbReference type="ChEBI" id="CHEBI:597326"/>
    </cofactor>
</comment>
<dbReference type="Gene3D" id="3.30.470.10">
    <property type="match status" value="1"/>
</dbReference>
<evidence type="ECO:0000256" key="2">
    <source>
        <dbReference type="ARBA" id="ARBA00009320"/>
    </source>
</evidence>
<organism evidence="4 5">
    <name type="scientific">Prorocentrum cordatum</name>
    <dbReference type="NCBI Taxonomy" id="2364126"/>
    <lineage>
        <taxon>Eukaryota</taxon>
        <taxon>Sar</taxon>
        <taxon>Alveolata</taxon>
        <taxon>Dinophyceae</taxon>
        <taxon>Prorocentrales</taxon>
        <taxon>Prorocentraceae</taxon>
        <taxon>Prorocentrum</taxon>
    </lineage>
</organism>
<sequence>MMRAKIATRAGSSTSYPQPREGIDWRSLGFGLATRRPVLQQALQQHVALLPLWDSKMIVANCSAGSMWGELRSEPYGVIPLEPAATILNYGQGIFEGIKAYRTERGRIVLFRPQKNGKRMADGARRMLMPPLPPSLFLQACSKAVTENADLVPPCGQGALYLRPLLFGSGADLGVKPSSQYVFCVFVPGGSGVR</sequence>
<evidence type="ECO:0000313" key="4">
    <source>
        <dbReference type="EMBL" id="CAK0845057.1"/>
    </source>
</evidence>
<dbReference type="SUPFAM" id="SSF56752">
    <property type="entry name" value="D-aminoacid aminotransferase-like PLP-dependent enzymes"/>
    <property type="match status" value="1"/>
</dbReference>
<evidence type="ECO:0000256" key="3">
    <source>
        <dbReference type="ARBA" id="ARBA00022898"/>
    </source>
</evidence>
<evidence type="ECO:0000313" key="5">
    <source>
        <dbReference type="Proteomes" id="UP001189429"/>
    </source>
</evidence>
<comment type="similarity">
    <text evidence="2">Belongs to the class-IV pyridoxal-phosphate-dependent aminotransferase family.</text>
</comment>
<dbReference type="PANTHER" id="PTHR42825">
    <property type="entry name" value="AMINO ACID AMINOTRANSFERASE"/>
    <property type="match status" value="1"/>
</dbReference>
<protein>
    <recommendedName>
        <fullName evidence="6">Branched-chain-amino-acid transaminase</fullName>
    </recommendedName>
</protein>